<protein>
    <submittedName>
        <fullName evidence="1">Uncharacterized protein</fullName>
    </submittedName>
</protein>
<evidence type="ECO:0000313" key="2">
    <source>
        <dbReference type="Proteomes" id="UP000298663"/>
    </source>
</evidence>
<comment type="caution">
    <text evidence="1">The sequence shown here is derived from an EMBL/GenBank/DDBJ whole genome shotgun (WGS) entry which is preliminary data.</text>
</comment>
<dbReference type="EMBL" id="AZBU02000001">
    <property type="protein sequence ID" value="TMS35024.1"/>
    <property type="molecule type" value="Genomic_DNA"/>
</dbReference>
<keyword evidence="2" id="KW-1185">Reference proteome</keyword>
<gene>
    <name evidence="1" type="ORF">L596_002506</name>
</gene>
<sequence length="87" mass="10032">MDYSSYVFSNFDLCTSPALLQIPNLVIRLWTRLLCTVFPNTRVACFRQRKSEQFVIRLCSAENVTDHPELTPQATLRKQTSRPANVI</sequence>
<accession>A0A4U8UPI4</accession>
<organism evidence="1 2">
    <name type="scientific">Steinernema carpocapsae</name>
    <name type="common">Entomopathogenic nematode</name>
    <dbReference type="NCBI Taxonomy" id="34508"/>
    <lineage>
        <taxon>Eukaryota</taxon>
        <taxon>Metazoa</taxon>
        <taxon>Ecdysozoa</taxon>
        <taxon>Nematoda</taxon>
        <taxon>Chromadorea</taxon>
        <taxon>Rhabditida</taxon>
        <taxon>Tylenchina</taxon>
        <taxon>Panagrolaimomorpha</taxon>
        <taxon>Strongyloidoidea</taxon>
        <taxon>Steinernematidae</taxon>
        <taxon>Steinernema</taxon>
    </lineage>
</organism>
<evidence type="ECO:0000313" key="1">
    <source>
        <dbReference type="EMBL" id="TMS35024.1"/>
    </source>
</evidence>
<proteinExistence type="predicted"/>
<name>A0A4U8UPI4_STECR</name>
<dbReference type="Proteomes" id="UP000298663">
    <property type="component" value="Unassembled WGS sequence"/>
</dbReference>
<reference evidence="1 2" key="1">
    <citation type="journal article" date="2015" name="Genome Biol.">
        <title>Comparative genomics of Steinernema reveals deeply conserved gene regulatory networks.</title>
        <authorList>
            <person name="Dillman A.R."/>
            <person name="Macchietto M."/>
            <person name="Porter C.F."/>
            <person name="Rogers A."/>
            <person name="Williams B."/>
            <person name="Antoshechkin I."/>
            <person name="Lee M.M."/>
            <person name="Goodwin Z."/>
            <person name="Lu X."/>
            <person name="Lewis E.E."/>
            <person name="Goodrich-Blair H."/>
            <person name="Stock S.P."/>
            <person name="Adams B.J."/>
            <person name="Sternberg P.W."/>
            <person name="Mortazavi A."/>
        </authorList>
    </citation>
    <scope>NUCLEOTIDE SEQUENCE [LARGE SCALE GENOMIC DNA]</scope>
    <source>
        <strain evidence="1 2">ALL</strain>
    </source>
</reference>
<reference evidence="1 2" key="2">
    <citation type="journal article" date="2019" name="G3 (Bethesda)">
        <title>Hybrid Assembly of the Genome of the Entomopathogenic Nematode Steinernema carpocapsae Identifies the X-Chromosome.</title>
        <authorList>
            <person name="Serra L."/>
            <person name="Macchietto M."/>
            <person name="Macias-Munoz A."/>
            <person name="McGill C.J."/>
            <person name="Rodriguez I.M."/>
            <person name="Rodriguez B."/>
            <person name="Murad R."/>
            <person name="Mortazavi A."/>
        </authorList>
    </citation>
    <scope>NUCLEOTIDE SEQUENCE [LARGE SCALE GENOMIC DNA]</scope>
    <source>
        <strain evidence="1 2">ALL</strain>
    </source>
</reference>
<dbReference type="AlphaFoldDB" id="A0A4U8UPI4"/>